<dbReference type="STRING" id="112901.SAMN04488500_1541"/>
<dbReference type="AlphaFoldDB" id="A0A1W2F717"/>
<proteinExistence type="predicted"/>
<organism evidence="1 2">
    <name type="scientific">Sporomusa malonica</name>
    <dbReference type="NCBI Taxonomy" id="112901"/>
    <lineage>
        <taxon>Bacteria</taxon>
        <taxon>Bacillati</taxon>
        <taxon>Bacillota</taxon>
        <taxon>Negativicutes</taxon>
        <taxon>Selenomonadales</taxon>
        <taxon>Sporomusaceae</taxon>
        <taxon>Sporomusa</taxon>
    </lineage>
</organism>
<reference evidence="1 2" key="1">
    <citation type="submission" date="2017-04" db="EMBL/GenBank/DDBJ databases">
        <authorList>
            <person name="Afonso C.L."/>
            <person name="Miller P.J."/>
            <person name="Scott M.A."/>
            <person name="Spackman E."/>
            <person name="Goraichik I."/>
            <person name="Dimitrov K.M."/>
            <person name="Suarez D.L."/>
            <person name="Swayne D.E."/>
        </authorList>
    </citation>
    <scope>NUCLEOTIDE SEQUENCE [LARGE SCALE GENOMIC DNA]</scope>
    <source>
        <strain evidence="1 2">DSM 5090</strain>
    </source>
</reference>
<evidence type="ECO:0000313" key="1">
    <source>
        <dbReference type="EMBL" id="SMD17715.1"/>
    </source>
</evidence>
<gene>
    <name evidence="1" type="ORF">SAMN04488500_1541</name>
</gene>
<sequence length="117" mass="12714">MTEKQPVILCGKSVLIDGLALTLKNSSEFHVITAAEPAEVRKILKFTKPAAVIVDSSTGQDQFETLVHRYPTTLIIAVNPENSAALVYSQDQVSSTDDLKNMIYNHSRPKVSGSGNI</sequence>
<keyword evidence="2" id="KW-1185">Reference proteome</keyword>
<dbReference type="OrthoDB" id="1686773at2"/>
<evidence type="ECO:0008006" key="3">
    <source>
        <dbReference type="Google" id="ProtNLM"/>
    </source>
</evidence>
<dbReference type="RefSeq" id="WP_084578580.1">
    <property type="nucleotide sequence ID" value="NZ_CP155572.1"/>
</dbReference>
<name>A0A1W2F717_9FIRM</name>
<protein>
    <recommendedName>
        <fullName evidence="3">Response regulatory domain-containing protein</fullName>
    </recommendedName>
</protein>
<accession>A0A1W2F717</accession>
<evidence type="ECO:0000313" key="2">
    <source>
        <dbReference type="Proteomes" id="UP000192738"/>
    </source>
</evidence>
<dbReference type="Proteomes" id="UP000192738">
    <property type="component" value="Unassembled WGS sequence"/>
</dbReference>
<dbReference type="EMBL" id="FWXI01000054">
    <property type="protein sequence ID" value="SMD17715.1"/>
    <property type="molecule type" value="Genomic_DNA"/>
</dbReference>